<protein>
    <recommendedName>
        <fullName evidence="3">DUF1795 domain-containing protein</fullName>
    </recommendedName>
</protein>
<evidence type="ECO:0000313" key="1">
    <source>
        <dbReference type="EMBL" id="NNU43798.1"/>
    </source>
</evidence>
<dbReference type="Proteomes" id="UP000552954">
    <property type="component" value="Unassembled WGS sequence"/>
</dbReference>
<reference evidence="1 2" key="1">
    <citation type="submission" date="2020-05" db="EMBL/GenBank/DDBJ databases">
        <authorList>
            <person name="Khan S.A."/>
            <person name="Jeon C.O."/>
            <person name="Chun B.H."/>
        </authorList>
    </citation>
    <scope>NUCLEOTIDE SEQUENCE [LARGE SCALE GENOMIC DNA]</scope>
    <source>
        <strain evidence="1 2">B156</strain>
    </source>
</reference>
<evidence type="ECO:0000313" key="2">
    <source>
        <dbReference type="Proteomes" id="UP000552954"/>
    </source>
</evidence>
<gene>
    <name evidence="1" type="ORF">HK415_12485</name>
</gene>
<proteinExistence type="predicted"/>
<reference evidence="1 2" key="2">
    <citation type="submission" date="2020-06" db="EMBL/GenBank/DDBJ databases">
        <title>Ramlibacter rhizophilus sp. nov., isolated from rhizosphere soil of national flower Mugunghwa from South Korea.</title>
        <authorList>
            <person name="Zheng-Fei Y."/>
            <person name="Huan T."/>
        </authorList>
    </citation>
    <scope>NUCLEOTIDE SEQUENCE [LARGE SCALE GENOMIC DNA]</scope>
    <source>
        <strain evidence="1 2">B156</strain>
    </source>
</reference>
<keyword evidence="2" id="KW-1185">Reference proteome</keyword>
<organism evidence="1 2">
    <name type="scientific">Ramlibacter montanisoli</name>
    <dbReference type="NCBI Taxonomy" id="2732512"/>
    <lineage>
        <taxon>Bacteria</taxon>
        <taxon>Pseudomonadati</taxon>
        <taxon>Pseudomonadota</taxon>
        <taxon>Betaproteobacteria</taxon>
        <taxon>Burkholderiales</taxon>
        <taxon>Comamonadaceae</taxon>
        <taxon>Ramlibacter</taxon>
    </lineage>
</organism>
<dbReference type="EMBL" id="JABFCS010000001">
    <property type="protein sequence ID" value="NNU43798.1"/>
    <property type="molecule type" value="Genomic_DNA"/>
</dbReference>
<dbReference type="AlphaFoldDB" id="A0A849K5Y3"/>
<sequence>MLAAALYAMLQPAGAQESREFTSQGLPGSEGVVVRVSHPSHWRKVEVDDEMALAELRGTRGRLTGILQVGRGRLRHDMASACAPERARTMLQNLAAEDADARVTEVFARQHEGRAAYEVRYERRHPPAFMAVRSLIVCLKDSRLVISCGALGPSKPALAEMEPVCRQVLESVRVSKD</sequence>
<evidence type="ECO:0008006" key="3">
    <source>
        <dbReference type="Google" id="ProtNLM"/>
    </source>
</evidence>
<dbReference type="RefSeq" id="WP_171559685.1">
    <property type="nucleotide sequence ID" value="NZ_JABFCS010000001.1"/>
</dbReference>
<name>A0A849K5Y3_9BURK</name>
<comment type="caution">
    <text evidence="1">The sequence shown here is derived from an EMBL/GenBank/DDBJ whole genome shotgun (WGS) entry which is preliminary data.</text>
</comment>
<accession>A0A849K5Y3</accession>